<proteinExistence type="predicted"/>
<name>A0A8C0BBM0_9AVES</name>
<keyword evidence="3" id="KW-0472">Membrane</keyword>
<feature type="signal peptide" evidence="4">
    <location>
        <begin position="1"/>
        <end position="18"/>
    </location>
</feature>
<dbReference type="PANTHER" id="PTHR11860:SF87">
    <property type="entry name" value="CMRF35-LIKE MOLECULE 8"/>
    <property type="match status" value="1"/>
</dbReference>
<reference evidence="6" key="2">
    <citation type="submission" date="2025-09" db="UniProtKB">
        <authorList>
            <consortium name="Ensembl"/>
        </authorList>
    </citation>
    <scope>IDENTIFICATION</scope>
</reference>
<dbReference type="SMART" id="SM00409">
    <property type="entry name" value="IG"/>
    <property type="match status" value="1"/>
</dbReference>
<comment type="subcellular location">
    <subcellularLocation>
        <location evidence="1">Membrane</location>
    </subcellularLocation>
</comment>
<keyword evidence="2" id="KW-0812">Transmembrane</keyword>
<keyword evidence="7" id="KW-1185">Reference proteome</keyword>
<organism evidence="6 7">
    <name type="scientific">Buteo japonicus</name>
    <dbReference type="NCBI Taxonomy" id="224669"/>
    <lineage>
        <taxon>Eukaryota</taxon>
        <taxon>Metazoa</taxon>
        <taxon>Chordata</taxon>
        <taxon>Craniata</taxon>
        <taxon>Vertebrata</taxon>
        <taxon>Euteleostomi</taxon>
        <taxon>Archelosauria</taxon>
        <taxon>Archosauria</taxon>
        <taxon>Dinosauria</taxon>
        <taxon>Saurischia</taxon>
        <taxon>Theropoda</taxon>
        <taxon>Coelurosauria</taxon>
        <taxon>Aves</taxon>
        <taxon>Neognathae</taxon>
        <taxon>Neoaves</taxon>
        <taxon>Telluraves</taxon>
        <taxon>Accipitrimorphae</taxon>
        <taxon>Accipitriformes</taxon>
        <taxon>Accipitridae</taxon>
        <taxon>Accipitrinae</taxon>
        <taxon>Buteo</taxon>
    </lineage>
</organism>
<dbReference type="InterPro" id="IPR036179">
    <property type="entry name" value="Ig-like_dom_sf"/>
</dbReference>
<dbReference type="InterPro" id="IPR013783">
    <property type="entry name" value="Ig-like_fold"/>
</dbReference>
<evidence type="ECO:0000259" key="5">
    <source>
        <dbReference type="PROSITE" id="PS50835"/>
    </source>
</evidence>
<dbReference type="InterPro" id="IPR007110">
    <property type="entry name" value="Ig-like_dom"/>
</dbReference>
<dbReference type="Proteomes" id="UP000694555">
    <property type="component" value="Unplaced"/>
</dbReference>
<dbReference type="InterPro" id="IPR050671">
    <property type="entry name" value="CD300_family_receptors"/>
</dbReference>
<protein>
    <recommendedName>
        <fullName evidence="5">Ig-like domain-containing protein</fullName>
    </recommendedName>
</protein>
<evidence type="ECO:0000313" key="6">
    <source>
        <dbReference type="Ensembl" id="ENSBJAP00000014677.1"/>
    </source>
</evidence>
<dbReference type="GO" id="GO:0004888">
    <property type="term" value="F:transmembrane signaling receptor activity"/>
    <property type="evidence" value="ECO:0007669"/>
    <property type="project" value="TreeGrafter"/>
</dbReference>
<keyword evidence="4" id="KW-0732">Signal</keyword>
<dbReference type="InterPro" id="IPR003599">
    <property type="entry name" value="Ig_sub"/>
</dbReference>
<dbReference type="Ensembl" id="ENSBJAT00000015075.1">
    <property type="protein sequence ID" value="ENSBJAP00000014677.1"/>
    <property type="gene ID" value="ENSBJAG00000009737.1"/>
</dbReference>
<evidence type="ECO:0000256" key="4">
    <source>
        <dbReference type="SAM" id="SignalP"/>
    </source>
</evidence>
<dbReference type="SUPFAM" id="SSF48726">
    <property type="entry name" value="Immunoglobulin"/>
    <property type="match status" value="1"/>
</dbReference>
<evidence type="ECO:0000313" key="7">
    <source>
        <dbReference type="Proteomes" id="UP000694555"/>
    </source>
</evidence>
<sequence length="193" mass="21275">MRENLLVWTWILLPGCWALKGPAEMTAEQGGSLTVSCSYKLGYKLYSKHWCRRACLSFCFTYIAQTNSSEVTVTQGRVSIRDNYSACSFTMTLGSVKPEDAGWYFCRVMKSREFSLRRITEVMVSTGKARLGAKQGWEGLGHRQPVPAELELPTEDNFAIKPGHLASACLSVCLCVCLLPPWAASTAWGAGGC</sequence>
<feature type="chain" id="PRO_5034404723" description="Ig-like domain-containing protein" evidence="4">
    <location>
        <begin position="19"/>
        <end position="193"/>
    </location>
</feature>
<dbReference type="PROSITE" id="PS50835">
    <property type="entry name" value="IG_LIKE"/>
    <property type="match status" value="1"/>
</dbReference>
<evidence type="ECO:0000256" key="1">
    <source>
        <dbReference type="ARBA" id="ARBA00004370"/>
    </source>
</evidence>
<dbReference type="Gene3D" id="2.60.40.10">
    <property type="entry name" value="Immunoglobulins"/>
    <property type="match status" value="1"/>
</dbReference>
<evidence type="ECO:0000256" key="2">
    <source>
        <dbReference type="ARBA" id="ARBA00022692"/>
    </source>
</evidence>
<dbReference type="Pfam" id="PF07686">
    <property type="entry name" value="V-set"/>
    <property type="match status" value="1"/>
</dbReference>
<dbReference type="InterPro" id="IPR013106">
    <property type="entry name" value="Ig_V-set"/>
</dbReference>
<accession>A0A8C0BBM0</accession>
<reference evidence="6" key="1">
    <citation type="submission" date="2025-08" db="UniProtKB">
        <authorList>
            <consortium name="Ensembl"/>
        </authorList>
    </citation>
    <scope>IDENTIFICATION</scope>
</reference>
<feature type="domain" description="Ig-like" evidence="5">
    <location>
        <begin position="14"/>
        <end position="117"/>
    </location>
</feature>
<dbReference type="GO" id="GO:0005886">
    <property type="term" value="C:plasma membrane"/>
    <property type="evidence" value="ECO:0007669"/>
    <property type="project" value="TreeGrafter"/>
</dbReference>
<dbReference type="AlphaFoldDB" id="A0A8C0BBM0"/>
<evidence type="ECO:0000256" key="3">
    <source>
        <dbReference type="ARBA" id="ARBA00023136"/>
    </source>
</evidence>
<dbReference type="PANTHER" id="PTHR11860">
    <property type="entry name" value="POLYMERIC-IMMUNOGLOBULIN RECEPTOR"/>
    <property type="match status" value="1"/>
</dbReference>